<feature type="chain" id="PRO_5047306456" description="DUF3558 domain-containing protein" evidence="1">
    <location>
        <begin position="18"/>
        <end position="195"/>
    </location>
</feature>
<evidence type="ECO:0000313" key="2">
    <source>
        <dbReference type="EMBL" id="MFF4774704.1"/>
    </source>
</evidence>
<keyword evidence="1" id="KW-0732">Signal</keyword>
<dbReference type="RefSeq" id="WP_387343001.1">
    <property type="nucleotide sequence ID" value="NZ_JBIAXI010000009.1"/>
</dbReference>
<feature type="signal peptide" evidence="1">
    <location>
        <begin position="1"/>
        <end position="17"/>
    </location>
</feature>
<name>A0ABW6V5V3_MICFU</name>
<evidence type="ECO:0000313" key="3">
    <source>
        <dbReference type="Proteomes" id="UP001602119"/>
    </source>
</evidence>
<keyword evidence="3" id="KW-1185">Reference proteome</keyword>
<organism evidence="2 3">
    <name type="scientific">Microtetraspora fusca</name>
    <dbReference type="NCBI Taxonomy" id="1997"/>
    <lineage>
        <taxon>Bacteria</taxon>
        <taxon>Bacillati</taxon>
        <taxon>Actinomycetota</taxon>
        <taxon>Actinomycetes</taxon>
        <taxon>Streptosporangiales</taxon>
        <taxon>Streptosporangiaceae</taxon>
        <taxon>Microtetraspora</taxon>
    </lineage>
</organism>
<evidence type="ECO:0008006" key="4">
    <source>
        <dbReference type="Google" id="ProtNLM"/>
    </source>
</evidence>
<evidence type="ECO:0000256" key="1">
    <source>
        <dbReference type="SAM" id="SignalP"/>
    </source>
</evidence>
<dbReference type="Proteomes" id="UP001602119">
    <property type="component" value="Unassembled WGS sequence"/>
</dbReference>
<accession>A0ABW6V5V3</accession>
<sequence>MSGLLLMLSSAVFLVSACTNDQNVPKPVPVDDRPVVDSAPYLCDLVPRQAFHLVSGVTGTFAEKRDGNKDDSSCSARDTFPHPLVVDWISEQGGTTREDIDYLLNDRLAVYERHGGVKLPVELGTGMAAYVPDYGSVTEQPYQVTAKFRCDGEEQLLTLRLDQVAKGRDAMGDLIALMRIAQRRYGEVHGCVPGT</sequence>
<protein>
    <recommendedName>
        <fullName evidence="4">DUF3558 domain-containing protein</fullName>
    </recommendedName>
</protein>
<proteinExistence type="predicted"/>
<dbReference type="EMBL" id="JBIAXI010000009">
    <property type="protein sequence ID" value="MFF4774704.1"/>
    <property type="molecule type" value="Genomic_DNA"/>
</dbReference>
<reference evidence="2 3" key="1">
    <citation type="submission" date="2024-10" db="EMBL/GenBank/DDBJ databases">
        <title>The Natural Products Discovery Center: Release of the First 8490 Sequenced Strains for Exploring Actinobacteria Biosynthetic Diversity.</title>
        <authorList>
            <person name="Kalkreuter E."/>
            <person name="Kautsar S.A."/>
            <person name="Yang D."/>
            <person name="Bader C.D."/>
            <person name="Teijaro C.N."/>
            <person name="Fluegel L."/>
            <person name="Davis C.M."/>
            <person name="Simpson J.R."/>
            <person name="Lauterbach L."/>
            <person name="Steele A.D."/>
            <person name="Gui C."/>
            <person name="Meng S."/>
            <person name="Li G."/>
            <person name="Viehrig K."/>
            <person name="Ye F."/>
            <person name="Su P."/>
            <person name="Kiefer A.F."/>
            <person name="Nichols A."/>
            <person name="Cepeda A.J."/>
            <person name="Yan W."/>
            <person name="Fan B."/>
            <person name="Jiang Y."/>
            <person name="Adhikari A."/>
            <person name="Zheng C.-J."/>
            <person name="Schuster L."/>
            <person name="Cowan T.M."/>
            <person name="Smanski M.J."/>
            <person name="Chevrette M.G."/>
            <person name="De Carvalho L.P.S."/>
            <person name="Shen B."/>
        </authorList>
    </citation>
    <scope>NUCLEOTIDE SEQUENCE [LARGE SCALE GENOMIC DNA]</scope>
    <source>
        <strain evidence="2 3">NPDC001281</strain>
    </source>
</reference>
<comment type="caution">
    <text evidence="2">The sequence shown here is derived from an EMBL/GenBank/DDBJ whole genome shotgun (WGS) entry which is preliminary data.</text>
</comment>
<gene>
    <name evidence="2" type="ORF">ACFY05_17775</name>
</gene>